<evidence type="ECO:0000313" key="1">
    <source>
        <dbReference type="EMBL" id="KAL3660469.1"/>
    </source>
</evidence>
<proteinExistence type="predicted"/>
<comment type="caution">
    <text evidence="1">The sequence shown here is derived from an EMBL/GenBank/DDBJ whole genome shotgun (WGS) entry which is preliminary data.</text>
</comment>
<evidence type="ECO:0008006" key="3">
    <source>
        <dbReference type="Google" id="ProtNLM"/>
    </source>
</evidence>
<evidence type="ECO:0000313" key="2">
    <source>
        <dbReference type="Proteomes" id="UP001632037"/>
    </source>
</evidence>
<dbReference type="Proteomes" id="UP001632037">
    <property type="component" value="Unassembled WGS sequence"/>
</dbReference>
<organism evidence="1 2">
    <name type="scientific">Phytophthora oleae</name>
    <dbReference type="NCBI Taxonomy" id="2107226"/>
    <lineage>
        <taxon>Eukaryota</taxon>
        <taxon>Sar</taxon>
        <taxon>Stramenopiles</taxon>
        <taxon>Oomycota</taxon>
        <taxon>Peronosporomycetes</taxon>
        <taxon>Peronosporales</taxon>
        <taxon>Peronosporaceae</taxon>
        <taxon>Phytophthora</taxon>
    </lineage>
</organism>
<name>A0ABD3F5Y3_9STRA</name>
<dbReference type="AlphaFoldDB" id="A0ABD3F5Y3"/>
<dbReference type="EMBL" id="JBIMZQ010000041">
    <property type="protein sequence ID" value="KAL3660469.1"/>
    <property type="molecule type" value="Genomic_DNA"/>
</dbReference>
<reference evidence="1 2" key="1">
    <citation type="submission" date="2024-09" db="EMBL/GenBank/DDBJ databases">
        <title>Genome sequencing and assembly of Phytophthora oleae, isolate VK10A, causative agent of rot of olive drupes.</title>
        <authorList>
            <person name="Conti Taguali S."/>
            <person name="Riolo M."/>
            <person name="La Spada F."/>
            <person name="Cacciola S.O."/>
            <person name="Dionisio G."/>
        </authorList>
    </citation>
    <scope>NUCLEOTIDE SEQUENCE [LARGE SCALE GENOMIC DNA]</scope>
    <source>
        <strain evidence="1 2">VK10A</strain>
    </source>
</reference>
<accession>A0ABD3F5Y3</accession>
<gene>
    <name evidence="1" type="ORF">V7S43_014617</name>
</gene>
<sequence>MLFHVYTADTPTRQAETRPLTPQLGTPSTPPTLLYQMFMDQFVAFSPAREPWMKKKLYRLVGTAFIVGRVCRRALKAKNKLQIMWLDSQFQSCVENLSIGMVQLGIDNYRALTKDTNNSWQDLMLCGEGKNIEADDLSELQEAEEYEAYDPMELLPTSVAEAEAVSNMRFDPSVSAEAPQDLYQHDDRTTATYLRPEYRHLFEHSASSSFLRTYHCISGGRCCMKQTRTLLRITSKSR</sequence>
<keyword evidence="2" id="KW-1185">Reference proteome</keyword>
<protein>
    <recommendedName>
        <fullName evidence="3">PiggyBac transposable element-derived protein domain-containing protein</fullName>
    </recommendedName>
</protein>